<dbReference type="PANTHER" id="PTHR13789">
    <property type="entry name" value="MONOOXYGENASE"/>
    <property type="match status" value="1"/>
</dbReference>
<evidence type="ECO:0000256" key="2">
    <source>
        <dbReference type="ARBA" id="ARBA00023033"/>
    </source>
</evidence>
<dbReference type="Proteomes" id="UP000661607">
    <property type="component" value="Unassembled WGS sequence"/>
</dbReference>
<dbReference type="InterPro" id="IPR002938">
    <property type="entry name" value="FAD-bd"/>
</dbReference>
<gene>
    <name evidence="4" type="ORF">H4W81_005581</name>
</gene>
<comment type="caution">
    <text evidence="4">The sequence shown here is derived from an EMBL/GenBank/DDBJ whole genome shotgun (WGS) entry which is preliminary data.</text>
</comment>
<reference evidence="4 5" key="1">
    <citation type="submission" date="2020-10" db="EMBL/GenBank/DDBJ databases">
        <title>Sequencing the genomes of 1000 actinobacteria strains.</title>
        <authorList>
            <person name="Klenk H.-P."/>
        </authorList>
    </citation>
    <scope>NUCLEOTIDE SEQUENCE [LARGE SCALE GENOMIC DNA]</scope>
    <source>
        <strain evidence="4 5">DSM 43748</strain>
    </source>
</reference>
<evidence type="ECO:0000256" key="1">
    <source>
        <dbReference type="ARBA" id="ARBA00023002"/>
    </source>
</evidence>
<keyword evidence="1" id="KW-0560">Oxidoreductase</keyword>
<keyword evidence="2" id="KW-0503">Monooxygenase</keyword>
<name>A0ABR9KLB1_9ACTN</name>
<evidence type="ECO:0000313" key="4">
    <source>
        <dbReference type="EMBL" id="MBE1562802.1"/>
    </source>
</evidence>
<evidence type="ECO:0000259" key="3">
    <source>
        <dbReference type="Pfam" id="PF01494"/>
    </source>
</evidence>
<dbReference type="InterPro" id="IPR050493">
    <property type="entry name" value="FAD-dep_Monooxygenase_BioMet"/>
</dbReference>
<proteinExistence type="predicted"/>
<organism evidence="4 5">
    <name type="scientific">Nonomuraea africana</name>
    <dbReference type="NCBI Taxonomy" id="46171"/>
    <lineage>
        <taxon>Bacteria</taxon>
        <taxon>Bacillati</taxon>
        <taxon>Actinomycetota</taxon>
        <taxon>Actinomycetes</taxon>
        <taxon>Streptosporangiales</taxon>
        <taxon>Streptosporangiaceae</taxon>
        <taxon>Nonomuraea</taxon>
    </lineage>
</organism>
<dbReference type="RefSeq" id="WP_192777484.1">
    <property type="nucleotide sequence ID" value="NZ_BAAASY010000004.1"/>
</dbReference>
<sequence>MSRAVVIGAGIGGLTAAVALERRGWQVTVLERAERLEAVGSGLAVAANALKALDTIDLGDEVRRLSRIQGTGGLRTPHGRWLIQTSEQSAAARYGDSIAIMLRATLVDLLADRVRDLRLGTPVTGVDAENGVVRTQGGEFEADLVVAGDGINSATRAALFPGHPAPVYSGVTAWRVLVPQPGGVVQSTETWGRGLVAGVHPLADDLVYLYATDLAPAGEPHGDERAGLLRRFGDWHQPIPALLESARREDVIRNDVYYLGTPLPAMHRGRVALLGDAAHPMTPNLGQGACQAIEDAIVLAATAPDLTAYTEARLARTAKVVAQSTKICRATKVRHPLAVRLRETGMALAGRLSSDLMLRSMDEVLGWTPPESAATGQGRAARA</sequence>
<dbReference type="Gene3D" id="3.50.50.60">
    <property type="entry name" value="FAD/NAD(P)-binding domain"/>
    <property type="match status" value="1"/>
</dbReference>
<dbReference type="PANTHER" id="PTHR13789:SF309">
    <property type="entry name" value="PUTATIVE (AFU_ORTHOLOGUE AFUA_6G14510)-RELATED"/>
    <property type="match status" value="1"/>
</dbReference>
<accession>A0ABR9KLB1</accession>
<dbReference type="EMBL" id="JADBEF010000001">
    <property type="protein sequence ID" value="MBE1562802.1"/>
    <property type="molecule type" value="Genomic_DNA"/>
</dbReference>
<dbReference type="InterPro" id="IPR036188">
    <property type="entry name" value="FAD/NAD-bd_sf"/>
</dbReference>
<keyword evidence="5" id="KW-1185">Reference proteome</keyword>
<feature type="domain" description="FAD-binding" evidence="3">
    <location>
        <begin position="265"/>
        <end position="300"/>
    </location>
</feature>
<evidence type="ECO:0000313" key="5">
    <source>
        <dbReference type="Proteomes" id="UP000661607"/>
    </source>
</evidence>
<protein>
    <submittedName>
        <fullName evidence="4">2-polyprenyl-6-methoxyphenol hydroxylase-like FAD-dependent oxidoreductase</fullName>
    </submittedName>
</protein>
<feature type="domain" description="FAD-binding" evidence="3">
    <location>
        <begin position="4"/>
        <end position="159"/>
    </location>
</feature>
<dbReference type="Pfam" id="PF01494">
    <property type="entry name" value="FAD_binding_3"/>
    <property type="match status" value="2"/>
</dbReference>
<dbReference type="SUPFAM" id="SSF51905">
    <property type="entry name" value="FAD/NAD(P)-binding domain"/>
    <property type="match status" value="1"/>
</dbReference>
<dbReference type="PRINTS" id="PR00420">
    <property type="entry name" value="RNGMNOXGNASE"/>
</dbReference>